<evidence type="ECO:0000313" key="1">
    <source>
        <dbReference type="EMBL" id="KAJ3839437.1"/>
    </source>
</evidence>
<keyword evidence="2" id="KW-1185">Reference proteome</keyword>
<reference evidence="1" key="1">
    <citation type="submission" date="2022-08" db="EMBL/GenBank/DDBJ databases">
        <authorList>
            <consortium name="DOE Joint Genome Institute"/>
            <person name="Min B."/>
            <person name="Riley R."/>
            <person name="Sierra-Patev S."/>
            <person name="Naranjo-Ortiz M."/>
            <person name="Looney B."/>
            <person name="Konkel Z."/>
            <person name="Slot J.C."/>
            <person name="Sakamoto Y."/>
            <person name="Steenwyk J.L."/>
            <person name="Rokas A."/>
            <person name="Carro J."/>
            <person name="Camarero S."/>
            <person name="Ferreira P."/>
            <person name="Molpeceres G."/>
            <person name="Ruiz-Duenas F.J."/>
            <person name="Serrano A."/>
            <person name="Henrissat B."/>
            <person name="Drula E."/>
            <person name="Hughes K.W."/>
            <person name="Mata J.L."/>
            <person name="Ishikawa N.K."/>
            <person name="Vargas-Isla R."/>
            <person name="Ushijima S."/>
            <person name="Smith C.A."/>
            <person name="Ahrendt S."/>
            <person name="Andreopoulos W."/>
            <person name="He G."/>
            <person name="Labutti K."/>
            <person name="Lipzen A."/>
            <person name="Ng V."/>
            <person name="Sandor L."/>
            <person name="Barry K."/>
            <person name="Martinez A.T."/>
            <person name="Xiao Y."/>
            <person name="Gibbons J.G."/>
            <person name="Terashima K."/>
            <person name="Hibbett D.S."/>
            <person name="Grigoriev I.V."/>
        </authorList>
    </citation>
    <scope>NUCLEOTIDE SEQUENCE</scope>
    <source>
        <strain evidence="1">TFB9207</strain>
    </source>
</reference>
<gene>
    <name evidence="1" type="ORF">F5878DRAFT_678300</name>
</gene>
<dbReference type="SUPFAM" id="SSF81383">
    <property type="entry name" value="F-box domain"/>
    <property type="match status" value="1"/>
</dbReference>
<dbReference type="EMBL" id="MU806128">
    <property type="protein sequence ID" value="KAJ3839437.1"/>
    <property type="molecule type" value="Genomic_DNA"/>
</dbReference>
<dbReference type="AlphaFoldDB" id="A0AA38PAN8"/>
<dbReference type="InterPro" id="IPR036047">
    <property type="entry name" value="F-box-like_dom_sf"/>
</dbReference>
<comment type="caution">
    <text evidence="1">The sequence shown here is derived from an EMBL/GenBank/DDBJ whole genome shotgun (WGS) entry which is preliminary data.</text>
</comment>
<dbReference type="Proteomes" id="UP001163846">
    <property type="component" value="Unassembled WGS sequence"/>
</dbReference>
<sequence length="440" mass="49814">MVRAREKPALAAASLALLIALMVNAILPIEIVECILDHLANSKPDLSICALVCRSWTHRSRALLFHSLSTCPPSPSHLSEPFLKSILLAQSSHLVDLVREVKVDCCHVSELTRITFNSLRLNRLTRLWLCRNDFARFDWDICLTRTLASSLETLILDRAVFKDAVQLLHFLSSPCFSKLRSLSLTNISYLLRTNTITRDADWIIQRWKQTGSSRPPATPKITLEELDIGLIPDHNIYHILYDSRSPFRWNRLKRITFYRIWDNGLIQGFLNGTLPALECLEWESTEPAYHFASSGAFSGSIQNRTILPKIIELSAPFAFTSRDVIFFYNILHVIGNGGDHGLSTVTLVFPVDLDGLVYHKLSDTSLFILHGTDVIFKLASLPSVKSLHLVVPMSLYIEEQRKLDVKSFMKTHFGFYMNAGSISVVYRPAVSDREPFSRSS</sequence>
<protein>
    <recommendedName>
        <fullName evidence="3">F-box domain-containing protein</fullName>
    </recommendedName>
</protein>
<evidence type="ECO:0000313" key="2">
    <source>
        <dbReference type="Proteomes" id="UP001163846"/>
    </source>
</evidence>
<name>A0AA38PAN8_9AGAR</name>
<organism evidence="1 2">
    <name type="scientific">Lentinula raphanica</name>
    <dbReference type="NCBI Taxonomy" id="153919"/>
    <lineage>
        <taxon>Eukaryota</taxon>
        <taxon>Fungi</taxon>
        <taxon>Dikarya</taxon>
        <taxon>Basidiomycota</taxon>
        <taxon>Agaricomycotina</taxon>
        <taxon>Agaricomycetes</taxon>
        <taxon>Agaricomycetidae</taxon>
        <taxon>Agaricales</taxon>
        <taxon>Marasmiineae</taxon>
        <taxon>Omphalotaceae</taxon>
        <taxon>Lentinula</taxon>
    </lineage>
</organism>
<evidence type="ECO:0008006" key="3">
    <source>
        <dbReference type="Google" id="ProtNLM"/>
    </source>
</evidence>
<accession>A0AA38PAN8</accession>
<proteinExistence type="predicted"/>